<dbReference type="EMBL" id="LT598468">
    <property type="protein sequence ID" value="SCV03113.1"/>
    <property type="molecule type" value="Genomic_DNA"/>
</dbReference>
<keyword evidence="5" id="KW-0496">Mitochondrion</keyword>
<dbReference type="Proteomes" id="UP000191024">
    <property type="component" value="Chromosome H"/>
</dbReference>
<evidence type="ECO:0000313" key="6">
    <source>
        <dbReference type="EMBL" id="SCV03113.1"/>
    </source>
</evidence>
<name>A0A1G4KF35_9SACH</name>
<dbReference type="OrthoDB" id="4035333at2759"/>
<reference evidence="7" key="1">
    <citation type="submission" date="2016-03" db="EMBL/GenBank/DDBJ databases">
        <authorList>
            <person name="Devillers H."/>
        </authorList>
    </citation>
    <scope>NUCLEOTIDE SEQUENCE [LARGE SCALE GENOMIC DNA]</scope>
</reference>
<dbReference type="InterPro" id="IPR031415">
    <property type="entry name" value="Rrg8"/>
</dbReference>
<proteinExistence type="inferred from homology"/>
<evidence type="ECO:0000256" key="4">
    <source>
        <dbReference type="ARBA" id="ARBA00013944"/>
    </source>
</evidence>
<evidence type="ECO:0000313" key="7">
    <source>
        <dbReference type="Proteomes" id="UP000191024"/>
    </source>
</evidence>
<protein>
    <recommendedName>
        <fullName evidence="4">Required for respiratory growth protein 8, mitochondrial</fullName>
    </recommendedName>
</protein>
<evidence type="ECO:0000256" key="1">
    <source>
        <dbReference type="ARBA" id="ARBA00003548"/>
    </source>
</evidence>
<dbReference type="AlphaFoldDB" id="A0A1G4KF35"/>
<keyword evidence="7" id="KW-1185">Reference proteome</keyword>
<comment type="subcellular location">
    <subcellularLocation>
        <location evidence="2">Mitochondrion</location>
    </subcellularLocation>
</comment>
<evidence type="ECO:0000256" key="3">
    <source>
        <dbReference type="ARBA" id="ARBA00006716"/>
    </source>
</evidence>
<organism evidence="6 7">
    <name type="scientific">Lachancea mirantina</name>
    <dbReference type="NCBI Taxonomy" id="1230905"/>
    <lineage>
        <taxon>Eukaryota</taxon>
        <taxon>Fungi</taxon>
        <taxon>Dikarya</taxon>
        <taxon>Ascomycota</taxon>
        <taxon>Saccharomycotina</taxon>
        <taxon>Saccharomycetes</taxon>
        <taxon>Saccharomycetales</taxon>
        <taxon>Saccharomycetaceae</taxon>
        <taxon>Lachancea</taxon>
    </lineage>
</organism>
<gene>
    <name evidence="6" type="ORF">LAMI_0H05578G</name>
</gene>
<comment type="similarity">
    <text evidence="3">Belongs to the RRG8 family.</text>
</comment>
<accession>A0A1G4KF35</accession>
<dbReference type="STRING" id="1230905.A0A1G4KF35"/>
<dbReference type="GO" id="GO:0005739">
    <property type="term" value="C:mitochondrion"/>
    <property type="evidence" value="ECO:0007669"/>
    <property type="project" value="UniProtKB-SubCell"/>
</dbReference>
<dbReference type="Pfam" id="PF17068">
    <property type="entry name" value="RRG8"/>
    <property type="match status" value="1"/>
</dbReference>
<sequence>MKRQNLGVKEAVKCLLRARKAVRQTSKPIDQSPMIENFHKWAGKKQKLYFQSVRDADLKLRLFGLQNNVYADVLASPMRQDTIAKARIPRDLLLKLKLVPKLKQSKDLIYEVDSAICCDETKGIPFYVVNNRDFLMKNSKTHKQWLPVNLHTSQSRMIALPDVDFNVNRLLNRHEKKLSDVSQTTTTTTKPGLSDKNTKLAKTKWQLSLFMK</sequence>
<evidence type="ECO:0000256" key="2">
    <source>
        <dbReference type="ARBA" id="ARBA00004173"/>
    </source>
</evidence>
<evidence type="ECO:0000256" key="5">
    <source>
        <dbReference type="ARBA" id="ARBA00023128"/>
    </source>
</evidence>
<comment type="function">
    <text evidence="1">Required for respiratory activity and maintenance and expression of the mitochondrial genome.</text>
</comment>